<dbReference type="InterPro" id="IPR010359">
    <property type="entry name" value="IrrE_HExxH"/>
</dbReference>
<dbReference type="Proteomes" id="UP000188912">
    <property type="component" value="Chromosome"/>
</dbReference>
<name>A0A1U9JUI3_9HYPH</name>
<dbReference type="AlphaFoldDB" id="A0A1U9JUI3"/>
<feature type="domain" description="IrrE N-terminal-like" evidence="1">
    <location>
        <begin position="26"/>
        <end position="155"/>
    </location>
</feature>
<evidence type="ECO:0000259" key="1">
    <source>
        <dbReference type="Pfam" id="PF06114"/>
    </source>
</evidence>
<dbReference type="Gene3D" id="1.10.10.2910">
    <property type="match status" value="1"/>
</dbReference>
<proteinExistence type="predicted"/>
<dbReference type="InterPro" id="IPR052345">
    <property type="entry name" value="Rad_response_metalloprotease"/>
</dbReference>
<sequence length="169" mass="19006">MLLRDQEAVIEKRTRSIPVKVVALARDLGLKVYTSDALGDQISGLIRKDEKKGGSSGYAIFINANHSEERRRFTIAHEIAHFVLHKSLIGDGIMEDALFRADGFTNELEREANAFASDILMPKELIKEAHKEGIMAIPDLARKFKVSRDAMSYRLYGLPFEEKISTGWA</sequence>
<dbReference type="EMBL" id="CP017315">
    <property type="protein sequence ID" value="AQS41534.1"/>
    <property type="molecule type" value="Genomic_DNA"/>
</dbReference>
<gene>
    <name evidence="2" type="ORF">BHV28_08350</name>
</gene>
<reference evidence="2 3" key="2">
    <citation type="journal article" date="2016" name="Sci. Rep.">
        <title>The genome of Rhizobiales bacteria in predatory ants reveals urease gene functions but no genes for nitrogen fixation.</title>
        <authorList>
            <person name="Neuvonen M.M."/>
            <person name="Tamarit D."/>
            <person name="Naslund K."/>
            <person name="Liebig J."/>
            <person name="Feldhaar H."/>
            <person name="Moran N.A."/>
            <person name="Guy L."/>
            <person name="Andersson S.G."/>
        </authorList>
    </citation>
    <scope>NUCLEOTIDE SEQUENCE [LARGE SCALE GENOMIC DNA]</scope>
    <source>
        <strain evidence="2 3">Hsal</strain>
    </source>
</reference>
<reference evidence="2 3" key="1">
    <citation type="journal article" date="2010" name="Science">
        <title>Genomic comparison of the ants Camponotus floridanus and Harpegnathos saltator.</title>
        <authorList>
            <person name="Bonasio R."/>
            <person name="Zhang G."/>
            <person name="Ye C."/>
            <person name="Mutti N.S."/>
            <person name="Fang X."/>
            <person name="Qin N."/>
            <person name="Donahue G."/>
            <person name="Yang P."/>
            <person name="Li Q."/>
            <person name="Li C."/>
            <person name="Zhang P."/>
            <person name="Huang Z."/>
            <person name="Berger S.L."/>
            <person name="Reinberg D."/>
            <person name="Wang J."/>
            <person name="Liebig J."/>
        </authorList>
    </citation>
    <scope>NUCLEOTIDE SEQUENCE [LARGE SCALE GENOMIC DNA]</scope>
    <source>
        <strain evidence="2 3">Hsal</strain>
    </source>
</reference>
<dbReference type="KEGG" id="thd:BHV28_08350"/>
<dbReference type="PANTHER" id="PTHR43236:SF2">
    <property type="entry name" value="BLL0069 PROTEIN"/>
    <property type="match status" value="1"/>
</dbReference>
<dbReference type="STRING" id="1902579.BHV28_08350"/>
<evidence type="ECO:0000313" key="3">
    <source>
        <dbReference type="Proteomes" id="UP000188912"/>
    </source>
</evidence>
<dbReference type="PANTHER" id="PTHR43236">
    <property type="entry name" value="ANTITOXIN HIGA1"/>
    <property type="match status" value="1"/>
</dbReference>
<protein>
    <recommendedName>
        <fullName evidence="1">IrrE N-terminal-like domain-containing protein</fullName>
    </recommendedName>
</protein>
<dbReference type="Pfam" id="PF06114">
    <property type="entry name" value="Peptidase_M78"/>
    <property type="match status" value="1"/>
</dbReference>
<evidence type="ECO:0000313" key="2">
    <source>
        <dbReference type="EMBL" id="AQS41534.1"/>
    </source>
</evidence>
<organism evidence="2 3">
    <name type="scientific">Candidatus Tokpelaia hoelldobleri</name>
    <dbReference type="NCBI Taxonomy" id="1902579"/>
    <lineage>
        <taxon>Bacteria</taxon>
        <taxon>Pseudomonadati</taxon>
        <taxon>Pseudomonadota</taxon>
        <taxon>Alphaproteobacteria</taxon>
        <taxon>Hyphomicrobiales</taxon>
        <taxon>Candidatus Tokpelaia</taxon>
    </lineage>
</organism>
<keyword evidence="3" id="KW-1185">Reference proteome</keyword>
<accession>A0A1U9JUI3</accession>